<evidence type="ECO:0000256" key="10">
    <source>
        <dbReference type="ARBA" id="ARBA00048721"/>
    </source>
</evidence>
<dbReference type="NCBIfam" id="NF000840">
    <property type="entry name" value="PRK00071.1-3"/>
    <property type="match status" value="1"/>
</dbReference>
<dbReference type="GO" id="GO:0005524">
    <property type="term" value="F:ATP binding"/>
    <property type="evidence" value="ECO:0007669"/>
    <property type="project" value="UniProtKB-KW"/>
</dbReference>
<dbReference type="Gene3D" id="3.40.50.620">
    <property type="entry name" value="HUPs"/>
    <property type="match status" value="1"/>
</dbReference>
<evidence type="ECO:0000256" key="2">
    <source>
        <dbReference type="ARBA" id="ARBA00005019"/>
    </source>
</evidence>
<evidence type="ECO:0000256" key="4">
    <source>
        <dbReference type="ARBA" id="ARBA00022642"/>
    </source>
</evidence>
<dbReference type="PANTHER" id="PTHR39321">
    <property type="entry name" value="NICOTINATE-NUCLEOTIDE ADENYLYLTRANSFERASE-RELATED"/>
    <property type="match status" value="1"/>
</dbReference>
<dbReference type="GO" id="GO:0009435">
    <property type="term" value="P:NAD+ biosynthetic process"/>
    <property type="evidence" value="ECO:0007669"/>
    <property type="project" value="UniProtKB-UniRule"/>
</dbReference>
<comment type="function">
    <text evidence="1 11">Catalyzes the reversible adenylation of nicotinate mononucleotide (NaMN) to nicotinic acid adenine dinucleotide (NaAD).</text>
</comment>
<dbReference type="CDD" id="cd02165">
    <property type="entry name" value="NMNAT"/>
    <property type="match status" value="1"/>
</dbReference>
<evidence type="ECO:0000259" key="12">
    <source>
        <dbReference type="Pfam" id="PF01467"/>
    </source>
</evidence>
<dbReference type="HAMAP" id="MF_00244">
    <property type="entry name" value="NaMN_adenylyltr"/>
    <property type="match status" value="1"/>
</dbReference>
<dbReference type="EC" id="2.7.7.18" evidence="11"/>
<dbReference type="InterPro" id="IPR004821">
    <property type="entry name" value="Cyt_trans-like"/>
</dbReference>
<dbReference type="Pfam" id="PF01467">
    <property type="entry name" value="CTP_transf_like"/>
    <property type="match status" value="1"/>
</dbReference>
<dbReference type="UniPathway" id="UPA00253">
    <property type="reaction ID" value="UER00332"/>
</dbReference>
<dbReference type="GO" id="GO:0004515">
    <property type="term" value="F:nicotinate-nucleotide adenylyltransferase activity"/>
    <property type="evidence" value="ECO:0007669"/>
    <property type="project" value="UniProtKB-UniRule"/>
</dbReference>
<evidence type="ECO:0000256" key="8">
    <source>
        <dbReference type="ARBA" id="ARBA00022840"/>
    </source>
</evidence>
<keyword evidence="9 11" id="KW-0520">NAD</keyword>
<dbReference type="InterPro" id="IPR005248">
    <property type="entry name" value="NadD/NMNAT"/>
</dbReference>
<evidence type="ECO:0000256" key="11">
    <source>
        <dbReference type="HAMAP-Rule" id="MF_00244"/>
    </source>
</evidence>
<dbReference type="Proteomes" id="UP000638014">
    <property type="component" value="Unassembled WGS sequence"/>
</dbReference>
<proteinExistence type="inferred from homology"/>
<keyword evidence="6 11" id="KW-0548">Nucleotidyltransferase</keyword>
<organism evidence="13 14">
    <name type="scientific">Neiella litorisoli</name>
    <dbReference type="NCBI Taxonomy" id="2771431"/>
    <lineage>
        <taxon>Bacteria</taxon>
        <taxon>Pseudomonadati</taxon>
        <taxon>Pseudomonadota</taxon>
        <taxon>Gammaproteobacteria</taxon>
        <taxon>Alteromonadales</taxon>
        <taxon>Echinimonadaceae</taxon>
        <taxon>Neiella</taxon>
    </lineage>
</organism>
<reference evidence="13" key="1">
    <citation type="submission" date="2020-09" db="EMBL/GenBank/DDBJ databases">
        <title>A novel bacterium of genus Neiella, isolated from South China Sea.</title>
        <authorList>
            <person name="Huang H."/>
            <person name="Mo K."/>
            <person name="Hu Y."/>
        </authorList>
    </citation>
    <scope>NUCLEOTIDE SEQUENCE</scope>
    <source>
        <strain evidence="13">HB171785</strain>
    </source>
</reference>
<dbReference type="SUPFAM" id="SSF52374">
    <property type="entry name" value="Nucleotidylyl transferase"/>
    <property type="match status" value="1"/>
</dbReference>
<keyword evidence="8 11" id="KW-0067">ATP-binding</keyword>
<dbReference type="PANTHER" id="PTHR39321:SF3">
    <property type="entry name" value="PHOSPHOPANTETHEINE ADENYLYLTRANSFERASE"/>
    <property type="match status" value="1"/>
</dbReference>
<evidence type="ECO:0000256" key="7">
    <source>
        <dbReference type="ARBA" id="ARBA00022741"/>
    </source>
</evidence>
<evidence type="ECO:0000256" key="6">
    <source>
        <dbReference type="ARBA" id="ARBA00022695"/>
    </source>
</evidence>
<name>A0A8J6UPY4_9GAMM</name>
<comment type="caution">
    <text evidence="13">The sequence shown here is derived from an EMBL/GenBank/DDBJ whole genome shotgun (WGS) entry which is preliminary data.</text>
</comment>
<dbReference type="AlphaFoldDB" id="A0A8J6UPY4"/>
<comment type="catalytic activity">
    <reaction evidence="10 11">
        <text>nicotinate beta-D-ribonucleotide + ATP + H(+) = deamido-NAD(+) + diphosphate</text>
        <dbReference type="Rhea" id="RHEA:22860"/>
        <dbReference type="ChEBI" id="CHEBI:15378"/>
        <dbReference type="ChEBI" id="CHEBI:30616"/>
        <dbReference type="ChEBI" id="CHEBI:33019"/>
        <dbReference type="ChEBI" id="CHEBI:57502"/>
        <dbReference type="ChEBI" id="CHEBI:58437"/>
        <dbReference type="EC" id="2.7.7.18"/>
    </reaction>
</comment>
<dbReference type="RefSeq" id="WP_191144866.1">
    <property type="nucleotide sequence ID" value="NZ_JACXAF010000012.1"/>
</dbReference>
<evidence type="ECO:0000256" key="9">
    <source>
        <dbReference type="ARBA" id="ARBA00023027"/>
    </source>
</evidence>
<dbReference type="InterPro" id="IPR014729">
    <property type="entry name" value="Rossmann-like_a/b/a_fold"/>
</dbReference>
<feature type="domain" description="Cytidyltransferase-like" evidence="12">
    <location>
        <begin position="7"/>
        <end position="184"/>
    </location>
</feature>
<gene>
    <name evidence="11 13" type="primary">nadD</name>
    <name evidence="13" type="ORF">IC617_10020</name>
</gene>
<sequence length="212" mass="24388">MTKRIGLLGGTFNPIHNGHLQLAGFVRQQLQLDEMQLLPNHLPPHKEQPLVTSAHRLAMAQAAINDEPQLQINPIELNRDEPSYSVETLRRLRQQHPQDAIFFTMGMDSFINLSSWYQWQQLLNLCHLVVCQRPGDQMPEQGPEAQLWQQFGIANNQLQQLPLVGHIICLHNPLWPVSSTEIRQQLQCGEHANQWLPPAVAQYIADHQLYRQ</sequence>
<evidence type="ECO:0000313" key="14">
    <source>
        <dbReference type="Proteomes" id="UP000638014"/>
    </source>
</evidence>
<keyword evidence="5 11" id="KW-0808">Transferase</keyword>
<comment type="pathway">
    <text evidence="2 11">Cofactor biosynthesis; NAD(+) biosynthesis; deamido-NAD(+) from nicotinate D-ribonucleotide: step 1/1.</text>
</comment>
<keyword evidence="7 11" id="KW-0547">Nucleotide-binding</keyword>
<accession>A0A8J6UPY4</accession>
<protein>
    <recommendedName>
        <fullName evidence="11">Probable nicotinate-nucleotide adenylyltransferase</fullName>
        <ecNumber evidence="11">2.7.7.18</ecNumber>
    </recommendedName>
    <alternativeName>
        <fullName evidence="11">Deamido-NAD(+) diphosphorylase</fullName>
    </alternativeName>
    <alternativeName>
        <fullName evidence="11">Deamido-NAD(+) pyrophosphorylase</fullName>
    </alternativeName>
    <alternativeName>
        <fullName evidence="11">Nicotinate mononucleotide adenylyltransferase</fullName>
        <shortName evidence="11">NaMN adenylyltransferase</shortName>
    </alternativeName>
</protein>
<comment type="similarity">
    <text evidence="3 11">Belongs to the NadD family.</text>
</comment>
<evidence type="ECO:0000256" key="3">
    <source>
        <dbReference type="ARBA" id="ARBA00009014"/>
    </source>
</evidence>
<dbReference type="NCBIfam" id="TIGR00125">
    <property type="entry name" value="cyt_tran_rel"/>
    <property type="match status" value="1"/>
</dbReference>
<dbReference type="NCBIfam" id="NF000839">
    <property type="entry name" value="PRK00071.1-1"/>
    <property type="match status" value="1"/>
</dbReference>
<keyword evidence="4 11" id="KW-0662">Pyridine nucleotide biosynthesis</keyword>
<evidence type="ECO:0000256" key="5">
    <source>
        <dbReference type="ARBA" id="ARBA00022679"/>
    </source>
</evidence>
<dbReference type="NCBIfam" id="TIGR00482">
    <property type="entry name" value="nicotinate (nicotinamide) nucleotide adenylyltransferase"/>
    <property type="match status" value="1"/>
</dbReference>
<keyword evidence="14" id="KW-1185">Reference proteome</keyword>
<dbReference type="EMBL" id="JACXAF010000012">
    <property type="protein sequence ID" value="MBD1389762.1"/>
    <property type="molecule type" value="Genomic_DNA"/>
</dbReference>
<evidence type="ECO:0000256" key="1">
    <source>
        <dbReference type="ARBA" id="ARBA00002324"/>
    </source>
</evidence>
<evidence type="ECO:0000313" key="13">
    <source>
        <dbReference type="EMBL" id="MBD1389762.1"/>
    </source>
</evidence>